<dbReference type="RefSeq" id="WP_377283323.1">
    <property type="nucleotide sequence ID" value="NZ_JBHRSI010000009.1"/>
</dbReference>
<dbReference type="SUPFAM" id="SSF142906">
    <property type="entry name" value="YjbR-like"/>
    <property type="match status" value="1"/>
</dbReference>
<keyword evidence="1" id="KW-0238">DNA-binding</keyword>
<dbReference type="InterPro" id="IPR038056">
    <property type="entry name" value="YjbR-like_sf"/>
</dbReference>
<protein>
    <submittedName>
        <fullName evidence="1">MmcQ/YjbR family DNA-binding protein</fullName>
    </submittedName>
</protein>
<dbReference type="InterPro" id="IPR058532">
    <property type="entry name" value="YjbR/MT2646/Rv2570-like"/>
</dbReference>
<gene>
    <name evidence="1" type="ORF">ACFSC0_20295</name>
</gene>
<evidence type="ECO:0000313" key="2">
    <source>
        <dbReference type="Proteomes" id="UP001597237"/>
    </source>
</evidence>
<dbReference type="GO" id="GO:0003677">
    <property type="term" value="F:DNA binding"/>
    <property type="evidence" value="ECO:0007669"/>
    <property type="project" value="UniProtKB-KW"/>
</dbReference>
<proteinExistence type="predicted"/>
<evidence type="ECO:0000313" key="1">
    <source>
        <dbReference type="EMBL" id="MFD1785744.1"/>
    </source>
</evidence>
<dbReference type="Pfam" id="PF04237">
    <property type="entry name" value="YjbR"/>
    <property type="match status" value="1"/>
</dbReference>
<dbReference type="EMBL" id="JBHUEY010000012">
    <property type="protein sequence ID" value="MFD1785744.1"/>
    <property type="molecule type" value="Genomic_DNA"/>
</dbReference>
<accession>A0ABW4N740</accession>
<name>A0ABW4N740_9CAUL</name>
<comment type="caution">
    <text evidence="1">The sequence shown here is derived from an EMBL/GenBank/DDBJ whole genome shotgun (WGS) entry which is preliminary data.</text>
</comment>
<organism evidence="1 2">
    <name type="scientific">Phenylobacterium terrae</name>
    <dbReference type="NCBI Taxonomy" id="2665495"/>
    <lineage>
        <taxon>Bacteria</taxon>
        <taxon>Pseudomonadati</taxon>
        <taxon>Pseudomonadota</taxon>
        <taxon>Alphaproteobacteria</taxon>
        <taxon>Caulobacterales</taxon>
        <taxon>Caulobacteraceae</taxon>
        <taxon>Phenylobacterium</taxon>
    </lineage>
</organism>
<reference evidence="2" key="1">
    <citation type="journal article" date="2019" name="Int. J. Syst. Evol. Microbiol.">
        <title>The Global Catalogue of Microorganisms (GCM) 10K type strain sequencing project: providing services to taxonomists for standard genome sequencing and annotation.</title>
        <authorList>
            <consortium name="The Broad Institute Genomics Platform"/>
            <consortium name="The Broad Institute Genome Sequencing Center for Infectious Disease"/>
            <person name="Wu L."/>
            <person name="Ma J."/>
        </authorList>
    </citation>
    <scope>NUCLEOTIDE SEQUENCE [LARGE SCALE GENOMIC DNA]</scope>
    <source>
        <strain evidence="2">DFY28</strain>
    </source>
</reference>
<dbReference type="Proteomes" id="UP001597237">
    <property type="component" value="Unassembled WGS sequence"/>
</dbReference>
<sequence>MAPEDLAEALRRFGLTYPEAHLKSPWPGHLDLAVRDKTFAYLPPAGQPFSLSVKLPFTGPEALELPFAKPAGYGLGRSGWVSFDPAPDEVPPLETLKSWIDESYRAQAPKKLIKLIGGGGTA</sequence>
<dbReference type="Gene3D" id="3.90.1150.30">
    <property type="match status" value="1"/>
</dbReference>
<keyword evidence="2" id="KW-1185">Reference proteome</keyword>